<dbReference type="PANTHER" id="PTHR42686">
    <property type="entry name" value="GH17980P-RELATED"/>
    <property type="match status" value="1"/>
</dbReference>
<dbReference type="PROSITE" id="PS51819">
    <property type="entry name" value="VOC"/>
    <property type="match status" value="1"/>
</dbReference>
<dbReference type="SUPFAM" id="SSF54593">
    <property type="entry name" value="Glyoxalase/Bleomycin resistance protein/Dihydroxybiphenyl dioxygenase"/>
    <property type="match status" value="1"/>
</dbReference>
<dbReference type="Proteomes" id="UP001249760">
    <property type="component" value="Unassembled WGS sequence"/>
</dbReference>
<dbReference type="InterPro" id="IPR020471">
    <property type="entry name" value="AKR"/>
</dbReference>
<dbReference type="SUPFAM" id="SSF51430">
    <property type="entry name" value="NAD(P)-linked oxidoreductase"/>
    <property type="match status" value="1"/>
</dbReference>
<keyword evidence="3" id="KW-1185">Reference proteome</keyword>
<dbReference type="InterPro" id="IPR023210">
    <property type="entry name" value="NADP_OxRdtase_dom"/>
</dbReference>
<dbReference type="Gene3D" id="3.20.20.100">
    <property type="entry name" value="NADP-dependent oxidoreductase domain"/>
    <property type="match status" value="1"/>
</dbReference>
<dbReference type="RefSeq" id="WP_394306950.1">
    <property type="nucleotide sequence ID" value="NZ_JASKMA010000005.1"/>
</dbReference>
<gene>
    <name evidence="2" type="ORF">QNO04_07995</name>
</gene>
<dbReference type="EMBL" id="JASKMA010000005">
    <property type="protein sequence ID" value="MDT6983401.1"/>
    <property type="molecule type" value="Genomic_DNA"/>
</dbReference>
<dbReference type="InterPro" id="IPR004360">
    <property type="entry name" value="Glyas_Fos-R_dOase_dom"/>
</dbReference>
<proteinExistence type="predicted"/>
<dbReference type="InterPro" id="IPR029068">
    <property type="entry name" value="Glyas_Bleomycin-R_OHBP_Dase"/>
</dbReference>
<dbReference type="Gene3D" id="3.10.180.10">
    <property type="entry name" value="2,3-Dihydroxybiphenyl 1,2-Dioxygenase, domain 1"/>
    <property type="match status" value="1"/>
</dbReference>
<organism evidence="2 3">
    <name type="scientific">Streptomyces lusitanus</name>
    <dbReference type="NCBI Taxonomy" id="68232"/>
    <lineage>
        <taxon>Bacteria</taxon>
        <taxon>Bacillati</taxon>
        <taxon>Actinomycetota</taxon>
        <taxon>Actinomycetes</taxon>
        <taxon>Kitasatosporales</taxon>
        <taxon>Streptomycetaceae</taxon>
        <taxon>Streptomyces</taxon>
    </lineage>
</organism>
<evidence type="ECO:0000313" key="3">
    <source>
        <dbReference type="Proteomes" id="UP001249760"/>
    </source>
</evidence>
<dbReference type="InterPro" id="IPR037523">
    <property type="entry name" value="VOC_core"/>
</dbReference>
<feature type="domain" description="VOC" evidence="1">
    <location>
        <begin position="207"/>
        <end position="319"/>
    </location>
</feature>
<evidence type="ECO:0000313" key="2">
    <source>
        <dbReference type="EMBL" id="MDT6983401.1"/>
    </source>
</evidence>
<accession>A0ABU3JN73</accession>
<sequence length="320" mass="35504">MERNRLGRSDVHVTELGFGGGPLGGLFEPVDDDTAARALEAAWDSGVRYFDTSPHYGIGQSERRVGALLRGKPRDAWTLSTKVGRVLVPQDPGGRTDEAFEVPATHRRVWDFTRDGVLRSVEDSLTRMGVDRIDVLYLHDAEQHFEDALRDGYPALAELRAQGTVGAVGAGMYHTGKLTRLVQETDVDAVMLSGRYTLLDHREPSMTVRRVVPNLHSEAVGENREFYGLLGFEEVMNHGWIMTLASPSSPTAQVSVMTADRTAPVDPDLSVEVDDVDAVYETVRDSGAEIVHPLRDEEWGVRRFFVRDPDGRVVNVLSHR</sequence>
<comment type="caution">
    <text evidence="2">The sequence shown here is derived from an EMBL/GenBank/DDBJ whole genome shotgun (WGS) entry which is preliminary data.</text>
</comment>
<dbReference type="Pfam" id="PF00248">
    <property type="entry name" value="Aldo_ket_red"/>
    <property type="match status" value="1"/>
</dbReference>
<reference evidence="2 3" key="1">
    <citation type="submission" date="2023-05" db="EMBL/GenBank/DDBJ databases">
        <title>Streptomyces fuscus sp. nov., a brown-black pigment producing actinomyces isolated from dry sand of Sea duck farm.</title>
        <authorList>
            <person name="Xie J."/>
            <person name="Shen N."/>
        </authorList>
    </citation>
    <scope>NUCLEOTIDE SEQUENCE [LARGE SCALE GENOMIC DNA]</scope>
    <source>
        <strain evidence="2 3">CGMCC 4.1745</strain>
    </source>
</reference>
<dbReference type="InterPro" id="IPR036812">
    <property type="entry name" value="NAD(P)_OxRdtase_dom_sf"/>
</dbReference>
<name>A0ABU3JN73_9ACTN</name>
<protein>
    <submittedName>
        <fullName evidence="2">Aldo/keto reductase</fullName>
    </submittedName>
</protein>
<evidence type="ECO:0000259" key="1">
    <source>
        <dbReference type="PROSITE" id="PS51819"/>
    </source>
</evidence>
<dbReference type="Pfam" id="PF00903">
    <property type="entry name" value="Glyoxalase"/>
    <property type="match status" value="1"/>
</dbReference>
<dbReference type="PANTHER" id="PTHR42686:SF1">
    <property type="entry name" value="GH17980P-RELATED"/>
    <property type="match status" value="1"/>
</dbReference>